<reference evidence="2 3" key="1">
    <citation type="submission" date="2023-07" db="EMBL/GenBank/DDBJ databases">
        <title>Sorghum-associated microbial communities from plants grown in Nebraska, USA.</title>
        <authorList>
            <person name="Schachtman D."/>
        </authorList>
    </citation>
    <scope>NUCLEOTIDE SEQUENCE [LARGE SCALE GENOMIC DNA]</scope>
    <source>
        <strain evidence="2 3">BE143</strain>
    </source>
</reference>
<dbReference type="Proteomes" id="UP001266807">
    <property type="component" value="Unassembled WGS sequence"/>
</dbReference>
<feature type="transmembrane region" description="Helical" evidence="1">
    <location>
        <begin position="128"/>
        <end position="149"/>
    </location>
</feature>
<feature type="transmembrane region" description="Helical" evidence="1">
    <location>
        <begin position="181"/>
        <end position="200"/>
    </location>
</feature>
<feature type="transmembrane region" description="Helical" evidence="1">
    <location>
        <begin position="77"/>
        <end position="96"/>
    </location>
</feature>
<evidence type="ECO:0000256" key="1">
    <source>
        <dbReference type="SAM" id="Phobius"/>
    </source>
</evidence>
<keyword evidence="1" id="KW-0472">Membrane</keyword>
<proteinExistence type="predicted"/>
<sequence>MELLKISAPFLGAYKIITFIVLSMYVIAFFRSSPLEKQFETNIFRTIRILFKEIGIYALVIFFVVVSRGGVREYSLWYLYFIFLFTTIMILTQLEFPTSKIQLTINKYFIKIFKIFKFTTGIPDKIKYYQFLLSLLHLVLIFIFLTFSIKTMAFKVSETFHLYSINLPDFSLKIYKSSPPFFYAFIVMATIMYLSVRLYLQPAFKMLGKFYAQNHKINVKLSGEVFSNVSIKNTTSKNTIHFMIEDEEKNEIREYLVDKSKIEFIEIISEKKQKKTKKK</sequence>
<evidence type="ECO:0000313" key="3">
    <source>
        <dbReference type="Proteomes" id="UP001266807"/>
    </source>
</evidence>
<feature type="transmembrane region" description="Helical" evidence="1">
    <location>
        <begin position="50"/>
        <end position="71"/>
    </location>
</feature>
<keyword evidence="3" id="KW-1185">Reference proteome</keyword>
<gene>
    <name evidence="2" type="ORF">J2W98_000475</name>
</gene>
<name>A0ABU1Q9D6_9BACL</name>
<accession>A0ABU1Q9D6</accession>
<organism evidence="2 3">
    <name type="scientific">Paenibacillus peoriae</name>
    <dbReference type="NCBI Taxonomy" id="59893"/>
    <lineage>
        <taxon>Bacteria</taxon>
        <taxon>Bacillati</taxon>
        <taxon>Bacillota</taxon>
        <taxon>Bacilli</taxon>
        <taxon>Bacillales</taxon>
        <taxon>Paenibacillaceae</taxon>
        <taxon>Paenibacillus</taxon>
    </lineage>
</organism>
<dbReference type="EMBL" id="JAVDUG010000001">
    <property type="protein sequence ID" value="MDR6776228.1"/>
    <property type="molecule type" value="Genomic_DNA"/>
</dbReference>
<dbReference type="RefSeq" id="WP_310165910.1">
    <property type="nucleotide sequence ID" value="NZ_JAVDUG010000001.1"/>
</dbReference>
<feature type="transmembrane region" description="Helical" evidence="1">
    <location>
        <begin position="12"/>
        <end position="30"/>
    </location>
</feature>
<keyword evidence="1" id="KW-1133">Transmembrane helix</keyword>
<keyword evidence="1" id="KW-0812">Transmembrane</keyword>
<protein>
    <submittedName>
        <fullName evidence="2">Uncharacterized protein</fullName>
    </submittedName>
</protein>
<comment type="caution">
    <text evidence="2">The sequence shown here is derived from an EMBL/GenBank/DDBJ whole genome shotgun (WGS) entry which is preliminary data.</text>
</comment>
<evidence type="ECO:0000313" key="2">
    <source>
        <dbReference type="EMBL" id="MDR6776228.1"/>
    </source>
</evidence>